<evidence type="ECO:0000259" key="11">
    <source>
        <dbReference type="PROSITE" id="PS51462"/>
    </source>
</evidence>
<evidence type="ECO:0000256" key="3">
    <source>
        <dbReference type="ARBA" id="ARBA00009595"/>
    </source>
</evidence>
<evidence type="ECO:0000256" key="10">
    <source>
        <dbReference type="RuleBase" id="RU003476"/>
    </source>
</evidence>
<keyword evidence="6 10" id="KW-0378">Hydrolase</keyword>
<dbReference type="GO" id="GO:0006742">
    <property type="term" value="P:NADP+ catabolic process"/>
    <property type="evidence" value="ECO:0007669"/>
    <property type="project" value="TreeGrafter"/>
</dbReference>
<keyword evidence="13" id="KW-1185">Reference proteome</keyword>
<evidence type="ECO:0000313" key="13">
    <source>
        <dbReference type="Proteomes" id="UP000664382"/>
    </source>
</evidence>
<dbReference type="PANTHER" id="PTHR42904:SF6">
    <property type="entry name" value="NAD-CAPPED RNA HYDROLASE NUDT12"/>
    <property type="match status" value="1"/>
</dbReference>
<evidence type="ECO:0000256" key="6">
    <source>
        <dbReference type="ARBA" id="ARBA00022801"/>
    </source>
</evidence>
<keyword evidence="8" id="KW-0520">NAD</keyword>
<reference evidence="12" key="1">
    <citation type="submission" date="2021-03" db="EMBL/GenBank/DDBJ databases">
        <title>Leucobacter chromiisoli sp. nov., isolated from chromium-containing soil of chemical plant.</title>
        <authorList>
            <person name="Xu Z."/>
        </authorList>
    </citation>
    <scope>NUCLEOTIDE SEQUENCE</scope>
    <source>
        <strain evidence="12">S27</strain>
    </source>
</reference>
<dbReference type="NCBIfam" id="NF001299">
    <property type="entry name" value="PRK00241.1"/>
    <property type="match status" value="1"/>
</dbReference>
<keyword evidence="7" id="KW-0460">Magnesium</keyword>
<dbReference type="Pfam" id="PF00293">
    <property type="entry name" value="NUDIX"/>
    <property type="match status" value="1"/>
</dbReference>
<dbReference type="PANTHER" id="PTHR42904">
    <property type="entry name" value="NUDIX HYDROLASE, NUDC SUBFAMILY"/>
    <property type="match status" value="1"/>
</dbReference>
<dbReference type="GO" id="GO:0046872">
    <property type="term" value="F:metal ion binding"/>
    <property type="evidence" value="ECO:0007669"/>
    <property type="project" value="UniProtKB-KW"/>
</dbReference>
<evidence type="ECO:0000256" key="8">
    <source>
        <dbReference type="ARBA" id="ARBA00023027"/>
    </source>
</evidence>
<dbReference type="EMBL" id="JAGDYM010000004">
    <property type="protein sequence ID" value="MBO1901146.1"/>
    <property type="molecule type" value="Genomic_DNA"/>
</dbReference>
<dbReference type="PRINTS" id="PR00502">
    <property type="entry name" value="NUDIXFAMILY"/>
</dbReference>
<dbReference type="AlphaFoldDB" id="A0A939MMF6"/>
<dbReference type="CDD" id="cd03429">
    <property type="entry name" value="NUDIX_NADH_pyrophosphatase_Nudt13"/>
    <property type="match status" value="1"/>
</dbReference>
<dbReference type="RefSeq" id="WP_208096381.1">
    <property type="nucleotide sequence ID" value="NZ_JAGDYM010000004.1"/>
</dbReference>
<name>A0A939MMF6_9MICO</name>
<dbReference type="GO" id="GO:0035529">
    <property type="term" value="F:NADH pyrophosphatase activity"/>
    <property type="evidence" value="ECO:0007669"/>
    <property type="project" value="TreeGrafter"/>
</dbReference>
<accession>A0A939MMF6</accession>
<evidence type="ECO:0000256" key="4">
    <source>
        <dbReference type="ARBA" id="ARBA00012381"/>
    </source>
</evidence>
<comment type="similarity">
    <text evidence="3">Belongs to the Nudix hydrolase family. NudC subfamily.</text>
</comment>
<comment type="cofactor">
    <cofactor evidence="1">
        <name>Mg(2+)</name>
        <dbReference type="ChEBI" id="CHEBI:18420"/>
    </cofactor>
</comment>
<evidence type="ECO:0000256" key="1">
    <source>
        <dbReference type="ARBA" id="ARBA00001946"/>
    </source>
</evidence>
<dbReference type="PROSITE" id="PS51462">
    <property type="entry name" value="NUDIX"/>
    <property type="match status" value="1"/>
</dbReference>
<dbReference type="EC" id="3.6.1.22" evidence="4"/>
<feature type="domain" description="Nudix hydrolase" evidence="11">
    <location>
        <begin position="161"/>
        <end position="297"/>
    </location>
</feature>
<protein>
    <recommendedName>
        <fullName evidence="4">NAD(+) diphosphatase</fullName>
        <ecNumber evidence="4">3.6.1.22</ecNumber>
    </recommendedName>
</protein>
<dbReference type="Gene3D" id="3.90.79.10">
    <property type="entry name" value="Nucleoside Triphosphate Pyrophosphohydrolase"/>
    <property type="match status" value="1"/>
</dbReference>
<dbReference type="GO" id="GO:0019677">
    <property type="term" value="P:NAD+ catabolic process"/>
    <property type="evidence" value="ECO:0007669"/>
    <property type="project" value="TreeGrafter"/>
</dbReference>
<keyword evidence="5" id="KW-0479">Metal-binding</keyword>
<dbReference type="InterPro" id="IPR050241">
    <property type="entry name" value="NAD-cap_RNA_hydrolase_NudC"/>
</dbReference>
<dbReference type="SUPFAM" id="SSF55811">
    <property type="entry name" value="Nudix"/>
    <property type="match status" value="1"/>
</dbReference>
<evidence type="ECO:0000256" key="9">
    <source>
        <dbReference type="ARBA" id="ARBA00023679"/>
    </source>
</evidence>
<dbReference type="InterPro" id="IPR049734">
    <property type="entry name" value="NudC-like_C"/>
</dbReference>
<dbReference type="InterPro" id="IPR020476">
    <property type="entry name" value="Nudix_hydrolase"/>
</dbReference>
<gene>
    <name evidence="12" type="primary">nudC</name>
    <name evidence="12" type="ORF">J4H92_04180</name>
</gene>
<organism evidence="12 13">
    <name type="scientific">Leucobacter weissii</name>
    <dbReference type="NCBI Taxonomy" id="1983706"/>
    <lineage>
        <taxon>Bacteria</taxon>
        <taxon>Bacillati</taxon>
        <taxon>Actinomycetota</taxon>
        <taxon>Actinomycetes</taxon>
        <taxon>Micrococcales</taxon>
        <taxon>Microbacteriaceae</taxon>
        <taxon>Leucobacter</taxon>
    </lineage>
</organism>
<comment type="caution">
    <text evidence="12">The sequence shown here is derived from an EMBL/GenBank/DDBJ whole genome shotgun (WGS) entry which is preliminary data.</text>
</comment>
<dbReference type="InterPro" id="IPR015797">
    <property type="entry name" value="NUDIX_hydrolase-like_dom_sf"/>
</dbReference>
<dbReference type="Proteomes" id="UP000664382">
    <property type="component" value="Unassembled WGS sequence"/>
</dbReference>
<evidence type="ECO:0000256" key="5">
    <source>
        <dbReference type="ARBA" id="ARBA00022723"/>
    </source>
</evidence>
<comment type="cofactor">
    <cofactor evidence="2">
        <name>Zn(2+)</name>
        <dbReference type="ChEBI" id="CHEBI:29105"/>
    </cofactor>
</comment>
<dbReference type="Gene3D" id="3.90.79.20">
    <property type="match status" value="1"/>
</dbReference>
<dbReference type="InterPro" id="IPR000086">
    <property type="entry name" value="NUDIX_hydrolase_dom"/>
</dbReference>
<dbReference type="PROSITE" id="PS00893">
    <property type="entry name" value="NUDIX_BOX"/>
    <property type="match status" value="1"/>
</dbReference>
<evidence type="ECO:0000313" key="12">
    <source>
        <dbReference type="EMBL" id="MBO1901146.1"/>
    </source>
</evidence>
<sequence length="301" mass="32688">MTGTPHPQLTGGYIDRDAAARASEDALDAAWAEPGARLLRFREGRVAVRERGAERTSLDLIPVEGRRGPDHYYLGRAAGDPVFAAEAVDGSRPEPEPQAGWCQPFEAGAGFDPVEGELLAVGLALIAWHRTSPFSPRDGGPTRPALGGWARIDAHGGEHFPRTDPVVIVLVEHEDRLLLGSNALWESGRFSLLAGFIEAGESAEQAVIREIEEESGLRVDDVRYVVSQPWPFPRSLMLGFRARPAAGADPDALVPDPGELSEVRWFTRRELSDPAPGIRLPMPMSIARWLIDLWVAEGDGG</sequence>
<proteinExistence type="inferred from homology"/>
<evidence type="ECO:0000256" key="2">
    <source>
        <dbReference type="ARBA" id="ARBA00001947"/>
    </source>
</evidence>
<dbReference type="InterPro" id="IPR020084">
    <property type="entry name" value="NUDIX_hydrolase_CS"/>
</dbReference>
<dbReference type="GO" id="GO:0005829">
    <property type="term" value="C:cytosol"/>
    <property type="evidence" value="ECO:0007669"/>
    <property type="project" value="TreeGrafter"/>
</dbReference>
<comment type="catalytic activity">
    <reaction evidence="9">
        <text>a 5'-end NAD(+)-phospho-ribonucleoside in mRNA + H2O = a 5'-end phospho-adenosine-phospho-ribonucleoside in mRNA + beta-nicotinamide D-ribonucleotide + 2 H(+)</text>
        <dbReference type="Rhea" id="RHEA:60876"/>
        <dbReference type="Rhea" id="RHEA-COMP:15698"/>
        <dbReference type="Rhea" id="RHEA-COMP:15719"/>
        <dbReference type="ChEBI" id="CHEBI:14649"/>
        <dbReference type="ChEBI" id="CHEBI:15377"/>
        <dbReference type="ChEBI" id="CHEBI:15378"/>
        <dbReference type="ChEBI" id="CHEBI:144029"/>
        <dbReference type="ChEBI" id="CHEBI:144051"/>
    </reaction>
    <physiologicalReaction direction="left-to-right" evidence="9">
        <dbReference type="Rhea" id="RHEA:60877"/>
    </physiologicalReaction>
</comment>
<evidence type="ECO:0000256" key="7">
    <source>
        <dbReference type="ARBA" id="ARBA00022842"/>
    </source>
</evidence>